<feature type="compositionally biased region" description="Polar residues" evidence="1">
    <location>
        <begin position="603"/>
        <end position="613"/>
    </location>
</feature>
<feature type="compositionally biased region" description="Polar residues" evidence="1">
    <location>
        <begin position="576"/>
        <end position="589"/>
    </location>
</feature>
<feature type="compositionally biased region" description="Basic and acidic residues" evidence="1">
    <location>
        <begin position="691"/>
        <end position="702"/>
    </location>
</feature>
<feature type="compositionally biased region" description="Basic and acidic residues" evidence="1">
    <location>
        <begin position="344"/>
        <end position="361"/>
    </location>
</feature>
<evidence type="ECO:0000256" key="1">
    <source>
        <dbReference type="SAM" id="MobiDB-lite"/>
    </source>
</evidence>
<feature type="compositionally biased region" description="Low complexity" evidence="1">
    <location>
        <begin position="456"/>
        <end position="470"/>
    </location>
</feature>
<name>A0A9W9KHG3_9EURO</name>
<organism evidence="2 3">
    <name type="scientific">Penicillium alfredii</name>
    <dbReference type="NCBI Taxonomy" id="1506179"/>
    <lineage>
        <taxon>Eukaryota</taxon>
        <taxon>Fungi</taxon>
        <taxon>Dikarya</taxon>
        <taxon>Ascomycota</taxon>
        <taxon>Pezizomycotina</taxon>
        <taxon>Eurotiomycetes</taxon>
        <taxon>Eurotiomycetidae</taxon>
        <taxon>Eurotiales</taxon>
        <taxon>Aspergillaceae</taxon>
        <taxon>Penicillium</taxon>
    </lineage>
</organism>
<dbReference type="Proteomes" id="UP001141434">
    <property type="component" value="Unassembled WGS sequence"/>
</dbReference>
<feature type="compositionally biased region" description="Polar residues" evidence="1">
    <location>
        <begin position="522"/>
        <end position="531"/>
    </location>
</feature>
<reference evidence="2" key="2">
    <citation type="journal article" date="2023" name="IMA Fungus">
        <title>Comparative genomic study of the Penicillium genus elucidates a diverse pangenome and 15 lateral gene transfer events.</title>
        <authorList>
            <person name="Petersen C."/>
            <person name="Sorensen T."/>
            <person name="Nielsen M.R."/>
            <person name="Sondergaard T.E."/>
            <person name="Sorensen J.L."/>
            <person name="Fitzpatrick D.A."/>
            <person name="Frisvad J.C."/>
            <person name="Nielsen K.L."/>
        </authorList>
    </citation>
    <scope>NUCLEOTIDE SEQUENCE</scope>
    <source>
        <strain evidence="2">IBT 34128</strain>
    </source>
</reference>
<feature type="compositionally biased region" description="Low complexity" evidence="1">
    <location>
        <begin position="505"/>
        <end position="521"/>
    </location>
</feature>
<sequence>MTMALDIPKAGLSLRPGDQSGAASAKPSQIMRLNLVQHTLDELIQDLRNDQPVRVRLGKHPALHYGGKSQSFHTYPETHRSEIYHSSPDKQTLYFTGVLSHSLEVEKAKEATASTDQALANLEESLNAFERGKESKKTHIISHPDELKALRGGRSSHRGPASKVELEKDRFLKSANRPLTSSPTLGAPKSPVPIPTPTSVPLPQNKDRIRLEALRTPFIHLLAVRAVSTKFLARQTRASVDDCHSLAQKYGIENRLNREKFDLKDKTYKDLDVWSFPYPTPEDRQEAIENAISAYDRMRISRTDKLWQSLLPKEERGKGKCLSRLNLSTGPIKKPLTPRIQAHGSEDPSKDDSTTSNETDRASGSSMKQKGSEAPAPRSNATTQKPRATDKDATKRSAKAKNTNSTLTGRVTKKAERKPAAKTDGKFKSAEFVHESDDEDDEMPDAAPAPAPANPPAKQAPAKSQAPAKARSTDTPPAPTPKVPKAEAPTPKLEPSQPSAKNATSKRPSSRPSTSPQKPSPLGSSPPTNASEVLGRNRSDSQNNSSSSSSSSPLISQLSRTNKAGAKAPRAAKPPVQTNGVSKPASTVNPLKRKAELDRLSVPQPSAGRSTGNLEHKRRRAVSTSSGGSTGSASPPMSHALLRQQLREKSQKFKQYYAKYRSLHDTLEAHADPPQADLDRLQRQHTRLQRMKKEIWDEDRRLQSGLLS</sequence>
<feature type="region of interest" description="Disordered" evidence="1">
    <location>
        <begin position="684"/>
        <end position="708"/>
    </location>
</feature>
<feature type="compositionally biased region" description="Pro residues" evidence="1">
    <location>
        <begin position="190"/>
        <end position="200"/>
    </location>
</feature>
<feature type="compositionally biased region" description="Low complexity" evidence="1">
    <location>
        <begin position="540"/>
        <end position="575"/>
    </location>
</feature>
<keyword evidence="3" id="KW-1185">Reference proteome</keyword>
<feature type="region of interest" description="Disordered" evidence="1">
    <location>
        <begin position="148"/>
        <end position="203"/>
    </location>
</feature>
<feature type="compositionally biased region" description="Polar residues" evidence="1">
    <location>
        <begin position="400"/>
        <end position="409"/>
    </location>
</feature>
<dbReference type="AlphaFoldDB" id="A0A9W9KHG3"/>
<dbReference type="EMBL" id="JAPMSZ010000004">
    <property type="protein sequence ID" value="KAJ5105317.1"/>
    <property type="molecule type" value="Genomic_DNA"/>
</dbReference>
<proteinExistence type="predicted"/>
<feature type="region of interest" description="Disordered" evidence="1">
    <location>
        <begin position="321"/>
        <end position="643"/>
    </location>
</feature>
<evidence type="ECO:0000313" key="3">
    <source>
        <dbReference type="Proteomes" id="UP001141434"/>
    </source>
</evidence>
<dbReference type="GeneID" id="81392414"/>
<evidence type="ECO:0000313" key="2">
    <source>
        <dbReference type="EMBL" id="KAJ5105317.1"/>
    </source>
</evidence>
<gene>
    <name evidence="2" type="ORF">NUU61_002664</name>
</gene>
<accession>A0A9W9KHG3</accession>
<feature type="compositionally biased region" description="Basic and acidic residues" evidence="1">
    <location>
        <begin position="413"/>
        <end position="435"/>
    </location>
</feature>
<feature type="compositionally biased region" description="Low complexity" evidence="1">
    <location>
        <begin position="623"/>
        <end position="634"/>
    </location>
</feature>
<protein>
    <submittedName>
        <fullName evidence="2">Uncharacterized protein</fullName>
    </submittedName>
</protein>
<dbReference type="OrthoDB" id="2587563at2759"/>
<dbReference type="RefSeq" id="XP_056514313.1">
    <property type="nucleotide sequence ID" value="XM_056653246.1"/>
</dbReference>
<comment type="caution">
    <text evidence="2">The sequence shown here is derived from an EMBL/GenBank/DDBJ whole genome shotgun (WGS) entry which is preliminary data.</text>
</comment>
<reference evidence="2" key="1">
    <citation type="submission" date="2022-11" db="EMBL/GenBank/DDBJ databases">
        <authorList>
            <person name="Petersen C."/>
        </authorList>
    </citation>
    <scope>NUCLEOTIDE SEQUENCE</scope>
    <source>
        <strain evidence="2">IBT 34128</strain>
    </source>
</reference>
<feature type="region of interest" description="Disordered" evidence="1">
    <location>
        <begin position="1"/>
        <end position="26"/>
    </location>
</feature>